<feature type="region of interest" description="Disordered" evidence="1">
    <location>
        <begin position="329"/>
        <end position="358"/>
    </location>
</feature>
<sequence length="358" mass="40109">MEFKSFNGNRWESFTQHRMETVAKLKELRTYANVKRIDEEKMLAHAMCLLENSYSPQILTNAMIAWAPELMEVGLLELYVLSRVALIMEPVYRDSVAQQKTRAEHITLEEKKDAPFKVIREFRENTFMSLVGWHLFELIGNRAPEENATTALDPFYLSSYNNSRATTAAVAAAAGGVTANPQRVLGQKLFDALVEYVVAQRDTAHGSSNYNRYEGIRVQLLMMSKQNDDAGIKADYMVQVAKFGTIGRFAIGLLHEFPDLMKIVRISLYELHAAMPVFLQRFLGTAPEIAATRRMQYRQGGLSFVVGHFNVQEKVAAARKHATRAAPPRLVRANGPGHQNGGVRDRMGAQVDGASTAI</sequence>
<organism evidence="2 3">
    <name type="scientific">Sphaeroforma arctica JP610</name>
    <dbReference type="NCBI Taxonomy" id="667725"/>
    <lineage>
        <taxon>Eukaryota</taxon>
        <taxon>Ichthyosporea</taxon>
        <taxon>Ichthyophonida</taxon>
        <taxon>Sphaeroforma</taxon>
    </lineage>
</organism>
<evidence type="ECO:0000313" key="2">
    <source>
        <dbReference type="EMBL" id="KNC84301.1"/>
    </source>
</evidence>
<accession>A0A0L0G623</accession>
<dbReference type="Proteomes" id="UP000054560">
    <property type="component" value="Unassembled WGS sequence"/>
</dbReference>
<keyword evidence="3" id="KW-1185">Reference proteome</keyword>
<reference evidence="2 3" key="1">
    <citation type="submission" date="2011-02" db="EMBL/GenBank/DDBJ databases">
        <title>The Genome Sequence of Sphaeroforma arctica JP610.</title>
        <authorList>
            <consortium name="The Broad Institute Genome Sequencing Platform"/>
            <person name="Russ C."/>
            <person name="Cuomo C."/>
            <person name="Young S.K."/>
            <person name="Zeng Q."/>
            <person name="Gargeya S."/>
            <person name="Alvarado L."/>
            <person name="Berlin A."/>
            <person name="Chapman S.B."/>
            <person name="Chen Z."/>
            <person name="Freedman E."/>
            <person name="Gellesch M."/>
            <person name="Goldberg J."/>
            <person name="Griggs A."/>
            <person name="Gujja S."/>
            <person name="Heilman E."/>
            <person name="Heiman D."/>
            <person name="Howarth C."/>
            <person name="Mehta T."/>
            <person name="Neiman D."/>
            <person name="Pearson M."/>
            <person name="Roberts A."/>
            <person name="Saif S."/>
            <person name="Shea T."/>
            <person name="Shenoy N."/>
            <person name="Sisk P."/>
            <person name="Stolte C."/>
            <person name="Sykes S."/>
            <person name="White J."/>
            <person name="Yandava C."/>
            <person name="Burger G."/>
            <person name="Gray M.W."/>
            <person name="Holland P.W.H."/>
            <person name="King N."/>
            <person name="Lang F.B.F."/>
            <person name="Roger A.J."/>
            <person name="Ruiz-Trillo I."/>
            <person name="Haas B."/>
            <person name="Nusbaum C."/>
            <person name="Birren B."/>
        </authorList>
    </citation>
    <scope>NUCLEOTIDE SEQUENCE [LARGE SCALE GENOMIC DNA]</scope>
    <source>
        <strain evidence="2 3">JP610</strain>
    </source>
</reference>
<name>A0A0L0G623_9EUKA</name>
<dbReference type="RefSeq" id="XP_014158203.1">
    <property type="nucleotide sequence ID" value="XM_014302728.1"/>
</dbReference>
<evidence type="ECO:0000256" key="1">
    <source>
        <dbReference type="SAM" id="MobiDB-lite"/>
    </source>
</evidence>
<evidence type="ECO:0000313" key="3">
    <source>
        <dbReference type="Proteomes" id="UP000054560"/>
    </source>
</evidence>
<dbReference type="EMBL" id="KQ241773">
    <property type="protein sequence ID" value="KNC84301.1"/>
    <property type="molecule type" value="Genomic_DNA"/>
</dbReference>
<gene>
    <name evidence="2" type="ORF">SARC_03462</name>
</gene>
<dbReference type="GeneID" id="25903966"/>
<dbReference type="AlphaFoldDB" id="A0A0L0G623"/>
<protein>
    <submittedName>
        <fullName evidence="2">Uncharacterized protein</fullName>
    </submittedName>
</protein>
<proteinExistence type="predicted"/>